<dbReference type="InterPro" id="IPR013328">
    <property type="entry name" value="6PGD_dom2"/>
</dbReference>
<evidence type="ECO:0000313" key="6">
    <source>
        <dbReference type="EMBL" id="RKQ61255.1"/>
    </source>
</evidence>
<feature type="active site" evidence="3">
    <location>
        <position position="171"/>
    </location>
</feature>
<dbReference type="Gene3D" id="3.40.50.720">
    <property type="entry name" value="NAD(P)-binding Rossmann-like Domain"/>
    <property type="match status" value="1"/>
</dbReference>
<keyword evidence="2" id="KW-0520">NAD</keyword>
<reference evidence="6 7" key="1">
    <citation type="submission" date="2018-10" db="EMBL/GenBank/DDBJ databases">
        <title>Genomic Encyclopedia of Type Strains, Phase IV (KMG-IV): sequencing the most valuable type-strain genomes for metagenomic binning, comparative biology and taxonomic classification.</title>
        <authorList>
            <person name="Goeker M."/>
        </authorList>
    </citation>
    <scope>NUCLEOTIDE SEQUENCE [LARGE SCALE GENOMIC DNA]</scope>
    <source>
        <strain evidence="6 7">DSM 3303</strain>
    </source>
</reference>
<dbReference type="AlphaFoldDB" id="A0A495BJM4"/>
<gene>
    <name evidence="6" type="ORF">C8E02_1024</name>
</gene>
<keyword evidence="1" id="KW-0560">Oxidoreductase</keyword>
<dbReference type="InterPro" id="IPR006115">
    <property type="entry name" value="6PGDH_NADP-bd"/>
</dbReference>
<evidence type="ECO:0000259" key="4">
    <source>
        <dbReference type="Pfam" id="PF03446"/>
    </source>
</evidence>
<protein>
    <submittedName>
        <fullName evidence="6">3-hydroxyisobutyrate dehydrogenase</fullName>
    </submittedName>
</protein>
<dbReference type="InterPro" id="IPR008927">
    <property type="entry name" value="6-PGluconate_DH-like_C_sf"/>
</dbReference>
<dbReference type="RefSeq" id="WP_120809886.1">
    <property type="nucleotide sequence ID" value="NZ_RBID01000011.1"/>
</dbReference>
<dbReference type="Pfam" id="PF03446">
    <property type="entry name" value="NAD_binding_2"/>
    <property type="match status" value="1"/>
</dbReference>
<feature type="domain" description="6-phosphogluconate dehydrogenase NADP-binding" evidence="4">
    <location>
        <begin position="4"/>
        <end position="162"/>
    </location>
</feature>
<accession>A0A495BJM4</accession>
<sequence length="293" mass="30323">MTTLGFVGLGLMGVPMCRRLLAAGHSLTVWNRSAAKADSLRAAGAVVAANLGELVRGSDIIMLCLANDEAVRAVWQAEGGIRAQLRPGQLLVDFSSTSPALTRQLAQQAAEHGAAWVDAPVSGGVRGAENGTLVIMAGGLAPDVARLQPFAACLSQRLSHIGGHGAGQVAKVCNQLIVASNAMLIAETVQLAEAAGIDASLLPAALAGGFADSLPFQILAPRMAQRQYLPLQWKVATLLKDLGNARQLAAEHDATLPLASLAADLMARHAAAGYAEQDLSTVIACYLPDSEVR</sequence>
<comment type="caution">
    <text evidence="6">The sequence shown here is derived from an EMBL/GenBank/DDBJ whole genome shotgun (WGS) entry which is preliminary data.</text>
</comment>
<name>A0A495BJM4_VOGIN</name>
<proteinExistence type="predicted"/>
<dbReference type="InterPro" id="IPR015815">
    <property type="entry name" value="HIBADH-related"/>
</dbReference>
<dbReference type="PANTHER" id="PTHR43060">
    <property type="entry name" value="3-HYDROXYISOBUTYRATE DEHYDROGENASE-LIKE 1, MITOCHONDRIAL-RELATED"/>
    <property type="match status" value="1"/>
</dbReference>
<dbReference type="GO" id="GO:0016491">
    <property type="term" value="F:oxidoreductase activity"/>
    <property type="evidence" value="ECO:0007669"/>
    <property type="project" value="UniProtKB-KW"/>
</dbReference>
<dbReference type="PANTHER" id="PTHR43060:SF15">
    <property type="entry name" value="3-HYDROXYISOBUTYRATE DEHYDROGENASE-LIKE 1, MITOCHONDRIAL-RELATED"/>
    <property type="match status" value="1"/>
</dbReference>
<evidence type="ECO:0000256" key="1">
    <source>
        <dbReference type="ARBA" id="ARBA00023002"/>
    </source>
</evidence>
<dbReference type="InterPro" id="IPR029154">
    <property type="entry name" value="HIBADH-like_NADP-bd"/>
</dbReference>
<dbReference type="SUPFAM" id="SSF48179">
    <property type="entry name" value="6-phosphogluconate dehydrogenase C-terminal domain-like"/>
    <property type="match status" value="1"/>
</dbReference>
<evidence type="ECO:0000313" key="7">
    <source>
        <dbReference type="Proteomes" id="UP000279384"/>
    </source>
</evidence>
<dbReference type="InterPro" id="IPR036291">
    <property type="entry name" value="NAD(P)-bd_dom_sf"/>
</dbReference>
<dbReference type="GO" id="GO:0051287">
    <property type="term" value="F:NAD binding"/>
    <property type="evidence" value="ECO:0007669"/>
    <property type="project" value="InterPro"/>
</dbReference>
<evidence type="ECO:0000259" key="5">
    <source>
        <dbReference type="Pfam" id="PF14833"/>
    </source>
</evidence>
<dbReference type="PIRSF" id="PIRSF000103">
    <property type="entry name" value="HIBADH"/>
    <property type="match status" value="1"/>
</dbReference>
<dbReference type="EMBL" id="RBID01000011">
    <property type="protein sequence ID" value="RKQ61255.1"/>
    <property type="molecule type" value="Genomic_DNA"/>
</dbReference>
<evidence type="ECO:0000256" key="3">
    <source>
        <dbReference type="PIRSR" id="PIRSR000103-1"/>
    </source>
</evidence>
<dbReference type="Pfam" id="PF14833">
    <property type="entry name" value="NAD_binding_11"/>
    <property type="match status" value="1"/>
</dbReference>
<dbReference type="GO" id="GO:0050661">
    <property type="term" value="F:NADP binding"/>
    <property type="evidence" value="ECO:0007669"/>
    <property type="project" value="InterPro"/>
</dbReference>
<dbReference type="Proteomes" id="UP000279384">
    <property type="component" value="Unassembled WGS sequence"/>
</dbReference>
<evidence type="ECO:0000256" key="2">
    <source>
        <dbReference type="ARBA" id="ARBA00023027"/>
    </source>
</evidence>
<dbReference type="SUPFAM" id="SSF51735">
    <property type="entry name" value="NAD(P)-binding Rossmann-fold domains"/>
    <property type="match status" value="1"/>
</dbReference>
<feature type="domain" description="3-hydroxyisobutyrate dehydrogenase-like NAD-binding" evidence="5">
    <location>
        <begin position="165"/>
        <end position="285"/>
    </location>
</feature>
<dbReference type="Gene3D" id="1.10.1040.10">
    <property type="entry name" value="N-(1-d-carboxylethyl)-l-norvaline Dehydrogenase, domain 2"/>
    <property type="match status" value="1"/>
</dbReference>
<organism evidence="6 7">
    <name type="scientific">Vogesella indigofera</name>
    <name type="common">Pseudomonas indigofera</name>
    <dbReference type="NCBI Taxonomy" id="45465"/>
    <lineage>
        <taxon>Bacteria</taxon>
        <taxon>Pseudomonadati</taxon>
        <taxon>Pseudomonadota</taxon>
        <taxon>Betaproteobacteria</taxon>
        <taxon>Neisseriales</taxon>
        <taxon>Chromobacteriaceae</taxon>
        <taxon>Vogesella</taxon>
    </lineage>
</organism>